<reference evidence="1 2" key="1">
    <citation type="journal article" date="2018" name="PLoS ONE">
        <title>The draft genome of Kipferlia bialata reveals reductive genome evolution in fornicate parasites.</title>
        <authorList>
            <person name="Tanifuji G."/>
            <person name="Takabayashi S."/>
            <person name="Kume K."/>
            <person name="Takagi M."/>
            <person name="Nakayama T."/>
            <person name="Kamikawa R."/>
            <person name="Inagaki Y."/>
            <person name="Hashimoto T."/>
        </authorList>
    </citation>
    <scope>NUCLEOTIDE SEQUENCE [LARGE SCALE GENOMIC DNA]</scope>
    <source>
        <strain evidence="1">NY0173</strain>
    </source>
</reference>
<dbReference type="OrthoDB" id="9984275at2759"/>
<dbReference type="SUPFAM" id="SSF48452">
    <property type="entry name" value="TPR-like"/>
    <property type="match status" value="1"/>
</dbReference>
<evidence type="ECO:0000313" key="2">
    <source>
        <dbReference type="Proteomes" id="UP000265618"/>
    </source>
</evidence>
<dbReference type="AlphaFoldDB" id="A0A9K3D981"/>
<keyword evidence="2" id="KW-1185">Reference proteome</keyword>
<dbReference type="Gene3D" id="1.25.40.10">
    <property type="entry name" value="Tetratricopeptide repeat domain"/>
    <property type="match status" value="1"/>
</dbReference>
<organism evidence="1 2">
    <name type="scientific">Kipferlia bialata</name>
    <dbReference type="NCBI Taxonomy" id="797122"/>
    <lineage>
        <taxon>Eukaryota</taxon>
        <taxon>Metamonada</taxon>
        <taxon>Carpediemonas-like organisms</taxon>
        <taxon>Kipferlia</taxon>
    </lineage>
</organism>
<evidence type="ECO:0000313" key="1">
    <source>
        <dbReference type="EMBL" id="GIQ90426.1"/>
    </source>
</evidence>
<dbReference type="InterPro" id="IPR011990">
    <property type="entry name" value="TPR-like_helical_dom_sf"/>
</dbReference>
<name>A0A9K3D981_9EUKA</name>
<dbReference type="EMBL" id="BDIP01006167">
    <property type="protein sequence ID" value="GIQ90426.1"/>
    <property type="molecule type" value="Genomic_DNA"/>
</dbReference>
<protein>
    <recommendedName>
        <fullName evidence="3">NSF attachment protein</fullName>
    </recommendedName>
</protein>
<dbReference type="Proteomes" id="UP000265618">
    <property type="component" value="Unassembled WGS sequence"/>
</dbReference>
<accession>A0A9K3D981</accession>
<evidence type="ECO:0008006" key="3">
    <source>
        <dbReference type="Google" id="ProtNLM"/>
    </source>
</evidence>
<dbReference type="Pfam" id="PF14938">
    <property type="entry name" value="SNAP"/>
    <property type="match status" value="1"/>
</dbReference>
<gene>
    <name evidence="1" type="ORF">KIPB_013219</name>
</gene>
<comment type="caution">
    <text evidence="1">The sequence shown here is derived from an EMBL/GenBank/DDBJ whole genome shotgun (WGS) entry which is preliminary data.</text>
</comment>
<proteinExistence type="predicted"/>
<sequence>MAINQSSIEKAHSYFKLGQKKLKKPLFDFNRETRLEEAAESFERAANLYKSVKQWELAGDAFRMAGEAMVGASSEVYRSPLKVVSVYYIG</sequence>